<gene>
    <name evidence="1" type="ORF">MRB53_005753</name>
</gene>
<dbReference type="Proteomes" id="UP001234297">
    <property type="component" value="Chromosome 2"/>
</dbReference>
<keyword evidence="2" id="KW-1185">Reference proteome</keyword>
<name>A0ACC2MEA4_PERAE</name>
<organism evidence="1 2">
    <name type="scientific">Persea americana</name>
    <name type="common">Avocado</name>
    <dbReference type="NCBI Taxonomy" id="3435"/>
    <lineage>
        <taxon>Eukaryota</taxon>
        <taxon>Viridiplantae</taxon>
        <taxon>Streptophyta</taxon>
        <taxon>Embryophyta</taxon>
        <taxon>Tracheophyta</taxon>
        <taxon>Spermatophyta</taxon>
        <taxon>Magnoliopsida</taxon>
        <taxon>Magnoliidae</taxon>
        <taxon>Laurales</taxon>
        <taxon>Lauraceae</taxon>
        <taxon>Persea</taxon>
    </lineage>
</organism>
<reference evidence="1 2" key="1">
    <citation type="journal article" date="2022" name="Hortic Res">
        <title>A haplotype resolved chromosomal level avocado genome allows analysis of novel avocado genes.</title>
        <authorList>
            <person name="Nath O."/>
            <person name="Fletcher S.J."/>
            <person name="Hayward A."/>
            <person name="Shaw L.M."/>
            <person name="Masouleh A.K."/>
            <person name="Furtado A."/>
            <person name="Henry R.J."/>
            <person name="Mitter N."/>
        </authorList>
    </citation>
    <scope>NUCLEOTIDE SEQUENCE [LARGE SCALE GENOMIC DNA]</scope>
    <source>
        <strain evidence="2">cv. Hass</strain>
    </source>
</reference>
<comment type="caution">
    <text evidence="1">The sequence shown here is derived from an EMBL/GenBank/DDBJ whole genome shotgun (WGS) entry which is preliminary data.</text>
</comment>
<dbReference type="EMBL" id="CM056810">
    <property type="protein sequence ID" value="KAJ8644005.1"/>
    <property type="molecule type" value="Genomic_DNA"/>
</dbReference>
<proteinExistence type="predicted"/>
<evidence type="ECO:0000313" key="1">
    <source>
        <dbReference type="EMBL" id="KAJ8644005.1"/>
    </source>
</evidence>
<sequence>MAISGDLRVSEIPVTLYPSNWLRRPLALPSKVGFSGYLTGGCNVLKITPKWPGIQLHGHDVRHHCTTRCLAITDDKLSPMTQNQQAEGFLLDAINMSFFERLNLAWKILFPSTIARRSSNARIAKQRLKMILLSDRCAVSDEAKRRIVSNIVGALSDFVEIDSQDKVQLSVSEDLDLGTVYSVTVPVRRVKPEYQEHEEDYRGITSIKYKDTGEQSGSVDVRFDFFMPKERSQ</sequence>
<accession>A0ACC2MEA4</accession>
<protein>
    <submittedName>
        <fullName evidence="1">Uncharacterized protein</fullName>
    </submittedName>
</protein>
<evidence type="ECO:0000313" key="2">
    <source>
        <dbReference type="Proteomes" id="UP001234297"/>
    </source>
</evidence>